<evidence type="ECO:0000313" key="1">
    <source>
        <dbReference type="EMBL" id="GAF75360.1"/>
    </source>
</evidence>
<organism evidence="1">
    <name type="scientific">marine sediment metagenome</name>
    <dbReference type="NCBI Taxonomy" id="412755"/>
    <lineage>
        <taxon>unclassified sequences</taxon>
        <taxon>metagenomes</taxon>
        <taxon>ecological metagenomes</taxon>
    </lineage>
</organism>
<accession>X0TGY0</accession>
<name>X0TGY0_9ZZZZ</name>
<dbReference type="EMBL" id="BARS01001709">
    <property type="protein sequence ID" value="GAF75360.1"/>
    <property type="molecule type" value="Genomic_DNA"/>
</dbReference>
<reference evidence="1" key="1">
    <citation type="journal article" date="2014" name="Front. Microbiol.">
        <title>High frequency of phylogenetically diverse reductive dehalogenase-homologous genes in deep subseafloor sedimentary metagenomes.</title>
        <authorList>
            <person name="Kawai M."/>
            <person name="Futagami T."/>
            <person name="Toyoda A."/>
            <person name="Takaki Y."/>
            <person name="Nishi S."/>
            <person name="Hori S."/>
            <person name="Arai W."/>
            <person name="Tsubouchi T."/>
            <person name="Morono Y."/>
            <person name="Uchiyama I."/>
            <person name="Ito T."/>
            <person name="Fujiyama A."/>
            <person name="Inagaki F."/>
            <person name="Takami H."/>
        </authorList>
    </citation>
    <scope>NUCLEOTIDE SEQUENCE</scope>
    <source>
        <strain evidence="1">Expedition CK06-06</strain>
    </source>
</reference>
<protein>
    <submittedName>
        <fullName evidence="1">Uncharacterized protein</fullName>
    </submittedName>
</protein>
<dbReference type="AlphaFoldDB" id="X0TGY0"/>
<feature type="non-terminal residue" evidence="1">
    <location>
        <position position="1"/>
    </location>
</feature>
<comment type="caution">
    <text evidence="1">The sequence shown here is derived from an EMBL/GenBank/DDBJ whole genome shotgun (WGS) entry which is preliminary data.</text>
</comment>
<proteinExistence type="predicted"/>
<sequence length="57" mass="6086">FGRRVNPNHALCPGRERGSQSWFGVGGPEADNGYLASLSLRLALKLQSDLESGFVGP</sequence>
<gene>
    <name evidence="1" type="ORF">S01H1_03198</name>
</gene>